<feature type="transmembrane region" description="Helical" evidence="1">
    <location>
        <begin position="46"/>
        <end position="66"/>
    </location>
</feature>
<comment type="caution">
    <text evidence="2">The sequence shown here is derived from an EMBL/GenBank/DDBJ whole genome shotgun (WGS) entry which is preliminary data.</text>
</comment>
<evidence type="ECO:0000313" key="3">
    <source>
        <dbReference type="Proteomes" id="UP001519418"/>
    </source>
</evidence>
<evidence type="ECO:0000313" key="2">
    <source>
        <dbReference type="EMBL" id="MBS9335072.1"/>
    </source>
</evidence>
<sequence>MSDFLKIKNELLLKRKKNTKWIIFALVLVAYSNFIPFMYMNQPYLFWEYSLLICVADPVLVGRLLLLKPFFSIIPKINEQSVSMLSGFSQTKEWLEENRKNVFYRFTTFGVFVALFRQPSYYWTWGIIEYDDTYGIVLINIKKRNEQKILYIKKNEIESYEDSNLIRKAIARSRRRAKQVRWASNRFLISWAGFYVKY</sequence>
<dbReference type="Proteomes" id="UP001519418">
    <property type="component" value="Unassembled WGS sequence"/>
</dbReference>
<dbReference type="EMBL" id="JAAMFI010000001">
    <property type="protein sequence ID" value="MBS9335072.1"/>
    <property type="molecule type" value="Genomic_DNA"/>
</dbReference>
<dbReference type="RefSeq" id="WP_213819652.1">
    <property type="nucleotide sequence ID" value="NZ_JAAMFI010000001.1"/>
</dbReference>
<keyword evidence="1" id="KW-0472">Membrane</keyword>
<accession>A0ABS5QQF7</accession>
<keyword evidence="3" id="KW-1185">Reference proteome</keyword>
<reference evidence="2 3" key="1">
    <citation type="submission" date="2020-02" db="EMBL/GenBank/DDBJ databases">
        <title>Fructobacillus sp. isolated from paper mulberry of Taiwan.</title>
        <authorList>
            <person name="Lin S.-T."/>
        </authorList>
    </citation>
    <scope>NUCLEOTIDE SEQUENCE [LARGE SCALE GENOMIC DNA]</scope>
    <source>
        <strain evidence="2 3">M1-10</strain>
    </source>
</reference>
<evidence type="ECO:0000256" key="1">
    <source>
        <dbReference type="SAM" id="Phobius"/>
    </source>
</evidence>
<name>A0ABS5QQF7_9LACO</name>
<organism evidence="2 3">
    <name type="scientific">Fructobacillus papyriferae</name>
    <dbReference type="NCBI Taxonomy" id="2713171"/>
    <lineage>
        <taxon>Bacteria</taxon>
        <taxon>Bacillati</taxon>
        <taxon>Bacillota</taxon>
        <taxon>Bacilli</taxon>
        <taxon>Lactobacillales</taxon>
        <taxon>Lactobacillaceae</taxon>
        <taxon>Fructobacillus</taxon>
    </lineage>
</organism>
<protein>
    <submittedName>
        <fullName evidence="2">Uncharacterized protein</fullName>
    </submittedName>
</protein>
<keyword evidence="1" id="KW-1133">Transmembrane helix</keyword>
<proteinExistence type="predicted"/>
<feature type="transmembrane region" description="Helical" evidence="1">
    <location>
        <begin position="21"/>
        <end position="40"/>
    </location>
</feature>
<keyword evidence="1" id="KW-0812">Transmembrane</keyword>
<gene>
    <name evidence="2" type="ORF">G6R27_03330</name>
</gene>